<gene>
    <name evidence="2" type="ORF">GCM10022222_23330</name>
</gene>
<dbReference type="Pfam" id="PF13649">
    <property type="entry name" value="Methyltransf_25"/>
    <property type="match status" value="1"/>
</dbReference>
<dbReference type="InterPro" id="IPR041698">
    <property type="entry name" value="Methyltransf_25"/>
</dbReference>
<evidence type="ECO:0000313" key="2">
    <source>
        <dbReference type="EMBL" id="GAA3539094.1"/>
    </source>
</evidence>
<dbReference type="GO" id="GO:0008168">
    <property type="term" value="F:methyltransferase activity"/>
    <property type="evidence" value="ECO:0007669"/>
    <property type="project" value="UniProtKB-KW"/>
</dbReference>
<dbReference type="InterPro" id="IPR029063">
    <property type="entry name" value="SAM-dependent_MTases_sf"/>
</dbReference>
<feature type="domain" description="Methyltransferase" evidence="1">
    <location>
        <begin position="49"/>
        <end position="141"/>
    </location>
</feature>
<name>A0ABP6VSK6_9PSEU</name>
<dbReference type="CDD" id="cd02440">
    <property type="entry name" value="AdoMet_MTases"/>
    <property type="match status" value="1"/>
</dbReference>
<evidence type="ECO:0000313" key="3">
    <source>
        <dbReference type="Proteomes" id="UP001500689"/>
    </source>
</evidence>
<organism evidence="2 3">
    <name type="scientific">Amycolatopsis ultiminotia</name>
    <dbReference type="NCBI Taxonomy" id="543629"/>
    <lineage>
        <taxon>Bacteria</taxon>
        <taxon>Bacillati</taxon>
        <taxon>Actinomycetota</taxon>
        <taxon>Actinomycetes</taxon>
        <taxon>Pseudonocardiales</taxon>
        <taxon>Pseudonocardiaceae</taxon>
        <taxon>Amycolatopsis</taxon>
    </lineage>
</organism>
<sequence>MKFAGHQHYGELVSDLFDAQAPGYDEDLFHPLVAGTLIDGLSPEPALLVDVATGTGAAAFAALRLAPASVLAVDFSPAMIERAREKAAQLDPEGRIRWQVATAVPLPVGDGEADAVVCASALHFLGATALAEWRRVLRPGGRLAFSISLASRLRREGAMGELMPKDLRIPATVEEAAALATDAGFHRATARVVTSDRGDRIRQVFAVFAEA</sequence>
<dbReference type="Proteomes" id="UP001500689">
    <property type="component" value="Unassembled WGS sequence"/>
</dbReference>
<evidence type="ECO:0000259" key="1">
    <source>
        <dbReference type="Pfam" id="PF13649"/>
    </source>
</evidence>
<dbReference type="EMBL" id="BAAAZN010000004">
    <property type="protein sequence ID" value="GAA3539094.1"/>
    <property type="molecule type" value="Genomic_DNA"/>
</dbReference>
<keyword evidence="2" id="KW-0808">Transferase</keyword>
<reference evidence="3" key="1">
    <citation type="journal article" date="2019" name="Int. J. Syst. Evol. Microbiol.">
        <title>The Global Catalogue of Microorganisms (GCM) 10K type strain sequencing project: providing services to taxonomists for standard genome sequencing and annotation.</title>
        <authorList>
            <consortium name="The Broad Institute Genomics Platform"/>
            <consortium name="The Broad Institute Genome Sequencing Center for Infectious Disease"/>
            <person name="Wu L."/>
            <person name="Ma J."/>
        </authorList>
    </citation>
    <scope>NUCLEOTIDE SEQUENCE [LARGE SCALE GENOMIC DNA]</scope>
    <source>
        <strain evidence="3">JCM 16898</strain>
    </source>
</reference>
<proteinExistence type="predicted"/>
<keyword evidence="2" id="KW-0489">Methyltransferase</keyword>
<keyword evidence="3" id="KW-1185">Reference proteome</keyword>
<protein>
    <submittedName>
        <fullName evidence="2">Class I SAM-dependent methyltransferase</fullName>
    </submittedName>
</protein>
<comment type="caution">
    <text evidence="2">The sequence shown here is derived from an EMBL/GenBank/DDBJ whole genome shotgun (WGS) entry which is preliminary data.</text>
</comment>
<dbReference type="PANTHER" id="PTHR43591">
    <property type="entry name" value="METHYLTRANSFERASE"/>
    <property type="match status" value="1"/>
</dbReference>
<accession>A0ABP6VSK6</accession>
<dbReference type="GO" id="GO:0032259">
    <property type="term" value="P:methylation"/>
    <property type="evidence" value="ECO:0007669"/>
    <property type="project" value="UniProtKB-KW"/>
</dbReference>
<dbReference type="Gene3D" id="3.40.50.150">
    <property type="entry name" value="Vaccinia Virus protein VP39"/>
    <property type="match status" value="1"/>
</dbReference>
<dbReference type="SUPFAM" id="SSF53335">
    <property type="entry name" value="S-adenosyl-L-methionine-dependent methyltransferases"/>
    <property type="match status" value="1"/>
</dbReference>
<dbReference type="PANTHER" id="PTHR43591:SF24">
    <property type="entry name" value="2-METHOXY-6-POLYPRENYL-1,4-BENZOQUINOL METHYLASE, MITOCHONDRIAL"/>
    <property type="match status" value="1"/>
</dbReference>